<protein>
    <submittedName>
        <fullName evidence="1">Uncharacterized protein</fullName>
    </submittedName>
</protein>
<gene>
    <name evidence="1" type="ORF">ACFPFM_37155</name>
</gene>
<keyword evidence="2" id="KW-1185">Reference proteome</keyword>
<dbReference type="RefSeq" id="WP_344035705.1">
    <property type="nucleotide sequence ID" value="NZ_BAAAKE010000003.1"/>
</dbReference>
<proteinExistence type="predicted"/>
<accession>A0ABV9Y9I1</accession>
<name>A0ABV9Y9I1_9PSEU</name>
<comment type="caution">
    <text evidence="1">The sequence shown here is derived from an EMBL/GenBank/DDBJ whole genome shotgun (WGS) entry which is preliminary data.</text>
</comment>
<sequence length="63" mass="6733">MPDETVLAGVSMGASVVSDLWPERPAAGVLLLHATADLPDHDPAAAGLTWSRVPDFLGRLRRR</sequence>
<dbReference type="EMBL" id="JBHSJB010000042">
    <property type="protein sequence ID" value="MFC5059375.1"/>
    <property type="molecule type" value="Genomic_DNA"/>
</dbReference>
<reference evidence="2" key="1">
    <citation type="journal article" date="2019" name="Int. J. Syst. Evol. Microbiol.">
        <title>The Global Catalogue of Microorganisms (GCM) 10K type strain sequencing project: providing services to taxonomists for standard genome sequencing and annotation.</title>
        <authorList>
            <consortium name="The Broad Institute Genomics Platform"/>
            <consortium name="The Broad Institute Genome Sequencing Center for Infectious Disease"/>
            <person name="Wu L."/>
            <person name="Ma J."/>
        </authorList>
    </citation>
    <scope>NUCLEOTIDE SEQUENCE [LARGE SCALE GENOMIC DNA]</scope>
    <source>
        <strain evidence="2">KCTC 12848</strain>
    </source>
</reference>
<organism evidence="1 2">
    <name type="scientific">Saccharothrix xinjiangensis</name>
    <dbReference type="NCBI Taxonomy" id="204798"/>
    <lineage>
        <taxon>Bacteria</taxon>
        <taxon>Bacillati</taxon>
        <taxon>Actinomycetota</taxon>
        <taxon>Actinomycetes</taxon>
        <taxon>Pseudonocardiales</taxon>
        <taxon>Pseudonocardiaceae</taxon>
        <taxon>Saccharothrix</taxon>
    </lineage>
</organism>
<evidence type="ECO:0000313" key="1">
    <source>
        <dbReference type="EMBL" id="MFC5059375.1"/>
    </source>
</evidence>
<evidence type="ECO:0000313" key="2">
    <source>
        <dbReference type="Proteomes" id="UP001595833"/>
    </source>
</evidence>
<dbReference type="Proteomes" id="UP001595833">
    <property type="component" value="Unassembled WGS sequence"/>
</dbReference>